<dbReference type="Pfam" id="PF01590">
    <property type="entry name" value="GAF"/>
    <property type="match status" value="1"/>
</dbReference>
<feature type="transmembrane region" description="Helical" evidence="1">
    <location>
        <begin position="62"/>
        <end position="82"/>
    </location>
</feature>
<dbReference type="InterPro" id="IPR029016">
    <property type="entry name" value="GAF-like_dom_sf"/>
</dbReference>
<dbReference type="InterPro" id="IPR029787">
    <property type="entry name" value="Nucleotide_cyclase"/>
</dbReference>
<name>A0A660S8F8_UNCT6</name>
<dbReference type="GO" id="GO:0043709">
    <property type="term" value="P:cell adhesion involved in single-species biofilm formation"/>
    <property type="evidence" value="ECO:0007669"/>
    <property type="project" value="TreeGrafter"/>
</dbReference>
<dbReference type="SUPFAM" id="SSF55781">
    <property type="entry name" value="GAF domain-like"/>
    <property type="match status" value="2"/>
</dbReference>
<dbReference type="NCBIfam" id="TIGR00254">
    <property type="entry name" value="GGDEF"/>
    <property type="match status" value="1"/>
</dbReference>
<feature type="domain" description="GGDEF" evidence="2">
    <location>
        <begin position="545"/>
        <end position="676"/>
    </location>
</feature>
<reference evidence="3 4" key="1">
    <citation type="submission" date="2018-06" db="EMBL/GenBank/DDBJ databases">
        <title>Extensive metabolic versatility and redundancy in microbially diverse, dynamic hydrothermal sediments.</title>
        <authorList>
            <person name="Dombrowski N."/>
            <person name="Teske A."/>
            <person name="Baker B.J."/>
        </authorList>
    </citation>
    <scope>NUCLEOTIDE SEQUENCE [LARGE SCALE GENOMIC DNA]</scope>
    <source>
        <strain evidence="3">B35_G9</strain>
    </source>
</reference>
<accession>A0A660S8F8</accession>
<feature type="transmembrane region" description="Helical" evidence="1">
    <location>
        <begin position="88"/>
        <end position="115"/>
    </location>
</feature>
<keyword evidence="1" id="KW-0472">Membrane</keyword>
<dbReference type="GO" id="GO:1902201">
    <property type="term" value="P:negative regulation of bacterial-type flagellum-dependent cell motility"/>
    <property type="evidence" value="ECO:0007669"/>
    <property type="project" value="TreeGrafter"/>
</dbReference>
<keyword evidence="1" id="KW-1133">Transmembrane helix</keyword>
<sequence length="676" mass="78063">MKDNILRKTPYYIFALLVYILLLTGLFVRPSSVLTTVIALVLILFSLSYPIYIILKSREERLRLYISVILTEFIILAIQLTGNFKSPFFGIFYLLAFLLGSLTEFYVFIIIYIAVTVSFITTGNHQFGDQLIFLLISLILGYISSKKEFFITTMKTQLNSIETHKFISPESADIEEKMSMIFSGGDDQYTYYKEKTLYSITDLIFKVFTPHTAAVFLVDKTGEYLVLGACRSKSKNINENVVIKEEKNLLYWVVKYRRDMMNNEFTLPVTSLDFYTKDEPVRSFMAIQVTFENRVLGVIVLDSLEENAFTWEDKEKLKHFATIVAISIILINDIQLKNRDSVKFSILKDISTTLLRHLEINEIYNHLHDTLKKMMPFDSLFLIRIEGEKGRFIKIFGDEYFKEGEGFSFSNSLISVTVKNNIPILRNMKETEFKRIPILYPGEHIKKGYQSFILFPIIDPHGESADNRLVLLFVNKSQKIRYDEKMVRDIITPTANIFATAIERSLLYEKVKDLAIKDGLTGLYNHRYFQTTLKEMLREAQVNRYPIALIMIDIDFFKSFNDKYGHQTGDRVLKHLAEIIKRIIPSNALPARYGGEEFVVVLPNKNENQAVEFAEQLRSAVENTSIKYNDTLLKITISLGVAVFDGKYLSSDILIKHADLALYDSKKNGRNKTTIH</sequence>
<evidence type="ECO:0000313" key="3">
    <source>
        <dbReference type="EMBL" id="RKX65256.1"/>
    </source>
</evidence>
<feature type="transmembrane region" description="Helical" evidence="1">
    <location>
        <begin position="12"/>
        <end position="28"/>
    </location>
</feature>
<proteinExistence type="predicted"/>
<dbReference type="AlphaFoldDB" id="A0A660S8F8"/>
<dbReference type="Gene3D" id="3.30.70.270">
    <property type="match status" value="1"/>
</dbReference>
<feature type="transmembrane region" description="Helical" evidence="1">
    <location>
        <begin position="127"/>
        <end position="145"/>
    </location>
</feature>
<comment type="caution">
    <text evidence="3">The sequence shown here is derived from an EMBL/GenBank/DDBJ whole genome shotgun (WGS) entry which is preliminary data.</text>
</comment>
<gene>
    <name evidence="3" type="ORF">DRP44_06755</name>
</gene>
<evidence type="ECO:0000259" key="2">
    <source>
        <dbReference type="PROSITE" id="PS50887"/>
    </source>
</evidence>
<dbReference type="GO" id="GO:0005886">
    <property type="term" value="C:plasma membrane"/>
    <property type="evidence" value="ECO:0007669"/>
    <property type="project" value="TreeGrafter"/>
</dbReference>
<dbReference type="PANTHER" id="PTHR45138">
    <property type="entry name" value="REGULATORY COMPONENTS OF SENSORY TRANSDUCTION SYSTEM"/>
    <property type="match status" value="1"/>
</dbReference>
<dbReference type="InterPro" id="IPR000160">
    <property type="entry name" value="GGDEF_dom"/>
</dbReference>
<dbReference type="PANTHER" id="PTHR45138:SF9">
    <property type="entry name" value="DIGUANYLATE CYCLASE DGCM-RELATED"/>
    <property type="match status" value="1"/>
</dbReference>
<dbReference type="CDD" id="cd01949">
    <property type="entry name" value="GGDEF"/>
    <property type="match status" value="1"/>
</dbReference>
<organism evidence="3 4">
    <name type="scientific">candidate division TA06 bacterium</name>
    <dbReference type="NCBI Taxonomy" id="2250710"/>
    <lineage>
        <taxon>Bacteria</taxon>
        <taxon>Bacteria division TA06</taxon>
    </lineage>
</organism>
<dbReference type="Pfam" id="PF00990">
    <property type="entry name" value="GGDEF"/>
    <property type="match status" value="1"/>
</dbReference>
<dbReference type="SMART" id="SM00267">
    <property type="entry name" value="GGDEF"/>
    <property type="match status" value="1"/>
</dbReference>
<dbReference type="InterPro" id="IPR050469">
    <property type="entry name" value="Diguanylate_Cyclase"/>
</dbReference>
<dbReference type="GO" id="GO:0052621">
    <property type="term" value="F:diguanylate cyclase activity"/>
    <property type="evidence" value="ECO:0007669"/>
    <property type="project" value="TreeGrafter"/>
</dbReference>
<dbReference type="Gene3D" id="3.30.450.40">
    <property type="match status" value="2"/>
</dbReference>
<dbReference type="SUPFAM" id="SSF55073">
    <property type="entry name" value="Nucleotide cyclase"/>
    <property type="match status" value="1"/>
</dbReference>
<feature type="transmembrane region" description="Helical" evidence="1">
    <location>
        <begin position="34"/>
        <end position="55"/>
    </location>
</feature>
<evidence type="ECO:0000313" key="4">
    <source>
        <dbReference type="Proteomes" id="UP000282321"/>
    </source>
</evidence>
<dbReference type="InterPro" id="IPR003018">
    <property type="entry name" value="GAF"/>
</dbReference>
<dbReference type="InterPro" id="IPR043128">
    <property type="entry name" value="Rev_trsase/Diguanyl_cyclase"/>
</dbReference>
<dbReference type="FunFam" id="3.30.70.270:FF:000001">
    <property type="entry name" value="Diguanylate cyclase domain protein"/>
    <property type="match status" value="1"/>
</dbReference>
<dbReference type="PROSITE" id="PS50887">
    <property type="entry name" value="GGDEF"/>
    <property type="match status" value="1"/>
</dbReference>
<evidence type="ECO:0000256" key="1">
    <source>
        <dbReference type="SAM" id="Phobius"/>
    </source>
</evidence>
<dbReference type="Proteomes" id="UP000282321">
    <property type="component" value="Unassembled WGS sequence"/>
</dbReference>
<dbReference type="EMBL" id="QNBC01000101">
    <property type="protein sequence ID" value="RKX65256.1"/>
    <property type="molecule type" value="Genomic_DNA"/>
</dbReference>
<protein>
    <recommendedName>
        <fullName evidence="2">GGDEF domain-containing protein</fullName>
    </recommendedName>
</protein>
<keyword evidence="1" id="KW-0812">Transmembrane</keyword>